<dbReference type="PROSITE" id="PS51257">
    <property type="entry name" value="PROKAR_LIPOPROTEIN"/>
    <property type="match status" value="1"/>
</dbReference>
<evidence type="ECO:0008006" key="4">
    <source>
        <dbReference type="Google" id="ProtNLM"/>
    </source>
</evidence>
<evidence type="ECO:0000256" key="1">
    <source>
        <dbReference type="SAM" id="SignalP"/>
    </source>
</evidence>
<organism evidence="2 3">
    <name type="scientific">Mycobacterium lentiflavum</name>
    <dbReference type="NCBI Taxonomy" id="141349"/>
    <lineage>
        <taxon>Bacteria</taxon>
        <taxon>Bacillati</taxon>
        <taxon>Actinomycetota</taxon>
        <taxon>Actinomycetes</taxon>
        <taxon>Mycobacteriales</taxon>
        <taxon>Mycobacteriaceae</taxon>
        <taxon>Mycobacterium</taxon>
        <taxon>Mycobacterium simiae complex</taxon>
    </lineage>
</organism>
<sequence length="39" mass="3854">MPGLRSKLIIAAILAAAATATAGCTTPLTIDCSPYTCTA</sequence>
<keyword evidence="1" id="KW-0732">Signal</keyword>
<feature type="signal peptide" evidence="1">
    <location>
        <begin position="1"/>
        <end position="22"/>
    </location>
</feature>
<reference evidence="2 3" key="1">
    <citation type="submission" date="2015-03" db="EMBL/GenBank/DDBJ databases">
        <authorList>
            <person name="Urmite Genomes"/>
        </authorList>
    </citation>
    <scope>NUCLEOTIDE SEQUENCE [LARGE SCALE GENOMIC DNA]</scope>
    <source>
        <strain evidence="2 3">CSUR P1491</strain>
    </source>
</reference>
<feature type="chain" id="PRO_5039125673" description="Lipoprotein" evidence="1">
    <location>
        <begin position="23"/>
        <end position="39"/>
    </location>
</feature>
<proteinExistence type="predicted"/>
<evidence type="ECO:0000313" key="2">
    <source>
        <dbReference type="EMBL" id="CQD22230.1"/>
    </source>
</evidence>
<protein>
    <recommendedName>
        <fullName evidence="4">Lipoprotein</fullName>
    </recommendedName>
</protein>
<evidence type="ECO:0000313" key="3">
    <source>
        <dbReference type="Proteomes" id="UP000199251"/>
    </source>
</evidence>
<name>A0A0E4CQS4_MYCLN</name>
<gene>
    <name evidence="2" type="ORF">BN1232_05554</name>
</gene>
<dbReference type="AlphaFoldDB" id="A0A0E4CQS4"/>
<dbReference type="Proteomes" id="UP000199251">
    <property type="component" value="Unassembled WGS sequence"/>
</dbReference>
<dbReference type="EMBL" id="CTEE01000001">
    <property type="protein sequence ID" value="CQD22230.1"/>
    <property type="molecule type" value="Genomic_DNA"/>
</dbReference>
<accession>A0A0E4CQS4</accession>